<feature type="domain" description="Peptidase M48" evidence="8">
    <location>
        <begin position="149"/>
        <end position="191"/>
    </location>
</feature>
<feature type="transmembrane region" description="Helical" evidence="7">
    <location>
        <begin position="278"/>
        <end position="301"/>
    </location>
</feature>
<comment type="cofactor">
    <cofactor evidence="6">
        <name>Zn(2+)</name>
        <dbReference type="ChEBI" id="CHEBI:29105"/>
    </cofactor>
    <text evidence="6">Binds 1 zinc ion per subunit.</text>
</comment>
<dbReference type="GO" id="GO:0046872">
    <property type="term" value="F:metal ion binding"/>
    <property type="evidence" value="ECO:0007669"/>
    <property type="project" value="UniProtKB-KW"/>
</dbReference>
<evidence type="ECO:0000256" key="5">
    <source>
        <dbReference type="ARBA" id="ARBA00023049"/>
    </source>
</evidence>
<keyword evidence="2" id="KW-0479">Metal-binding</keyword>
<protein>
    <recommendedName>
        <fullName evidence="8">Peptidase M48 domain-containing protein</fullName>
    </recommendedName>
</protein>
<evidence type="ECO:0000256" key="7">
    <source>
        <dbReference type="SAM" id="Phobius"/>
    </source>
</evidence>
<feature type="transmembrane region" description="Helical" evidence="7">
    <location>
        <begin position="79"/>
        <end position="107"/>
    </location>
</feature>
<dbReference type="PANTHER" id="PTHR34978">
    <property type="entry name" value="POSSIBLE SENSOR-TRANSDUCER PROTEIN BLAR"/>
    <property type="match status" value="1"/>
</dbReference>
<reference evidence="9" key="1">
    <citation type="submission" date="2021-01" db="EMBL/GenBank/DDBJ databases">
        <title>Whole genome shotgun sequence of Actinocatenispora rupis NBRC 107355.</title>
        <authorList>
            <person name="Komaki H."/>
            <person name="Tamura T."/>
        </authorList>
    </citation>
    <scope>NUCLEOTIDE SEQUENCE</scope>
    <source>
        <strain evidence="9">NBRC 107355</strain>
    </source>
</reference>
<keyword evidence="4 6" id="KW-0862">Zinc</keyword>
<dbReference type="Gene3D" id="3.30.2010.10">
    <property type="entry name" value="Metalloproteases ('zincins'), catalytic domain"/>
    <property type="match status" value="1"/>
</dbReference>
<sequence length="318" mass="33262">MTASILLLAYAAAAGTFGGLVLNRTPALRVVPVFGVAAWLGLSASVVVAASLGAVTLLLPWDPVRDTVARTLSVCEHAFAPYATPAGLAGSVLGTLVCAAIVLRLNVTAARQLRSGRRHRRRHLQGIRLLARHDARLGVHVLCDDRPVVYCVAGHPSRIVVTSSALATLDDKELAAALSHERAHLRQHHAPLIGAVGLLCRAFPFVPLFAAAKSEVPALVEMAADDAAAHTHGSLAVASALLALAGPDHTDPSVLAASAVAVERRFRRLIQRREPATAMPPVIAALLVVAAVLAPLGLALMPAVETLVFHVCPRVLHD</sequence>
<evidence type="ECO:0000256" key="2">
    <source>
        <dbReference type="ARBA" id="ARBA00022723"/>
    </source>
</evidence>
<dbReference type="Proteomes" id="UP000612808">
    <property type="component" value="Unassembled WGS sequence"/>
</dbReference>
<evidence type="ECO:0000256" key="1">
    <source>
        <dbReference type="ARBA" id="ARBA00022670"/>
    </source>
</evidence>
<feature type="transmembrane region" description="Helical" evidence="7">
    <location>
        <begin position="6"/>
        <end position="23"/>
    </location>
</feature>
<keyword evidence="5 6" id="KW-0482">Metalloprotease</keyword>
<dbReference type="InterPro" id="IPR052173">
    <property type="entry name" value="Beta-lactam_resp_regulator"/>
</dbReference>
<dbReference type="EMBL" id="BOMB01000004">
    <property type="protein sequence ID" value="GID10102.1"/>
    <property type="molecule type" value="Genomic_DNA"/>
</dbReference>
<comment type="similarity">
    <text evidence="6">Belongs to the peptidase M48 family.</text>
</comment>
<keyword evidence="3 6" id="KW-0378">Hydrolase</keyword>
<keyword evidence="7" id="KW-1133">Transmembrane helix</keyword>
<name>A0A8J3NAZ8_9ACTN</name>
<proteinExistence type="inferred from homology"/>
<feature type="transmembrane region" description="Helical" evidence="7">
    <location>
        <begin position="30"/>
        <end position="59"/>
    </location>
</feature>
<dbReference type="RefSeq" id="WP_203655210.1">
    <property type="nucleotide sequence ID" value="NZ_BAAAZM010000002.1"/>
</dbReference>
<keyword evidence="1 6" id="KW-0645">Protease</keyword>
<dbReference type="AlphaFoldDB" id="A0A8J3NAZ8"/>
<dbReference type="PANTHER" id="PTHR34978:SF3">
    <property type="entry name" value="SLR0241 PROTEIN"/>
    <property type="match status" value="1"/>
</dbReference>
<organism evidence="9 10">
    <name type="scientific">Actinocatenispora rupis</name>
    <dbReference type="NCBI Taxonomy" id="519421"/>
    <lineage>
        <taxon>Bacteria</taxon>
        <taxon>Bacillati</taxon>
        <taxon>Actinomycetota</taxon>
        <taxon>Actinomycetes</taxon>
        <taxon>Micromonosporales</taxon>
        <taxon>Micromonosporaceae</taxon>
        <taxon>Actinocatenispora</taxon>
    </lineage>
</organism>
<evidence type="ECO:0000313" key="9">
    <source>
        <dbReference type="EMBL" id="GID10102.1"/>
    </source>
</evidence>
<evidence type="ECO:0000256" key="4">
    <source>
        <dbReference type="ARBA" id="ARBA00022833"/>
    </source>
</evidence>
<dbReference type="CDD" id="cd07326">
    <property type="entry name" value="M56_BlaR1_MecR1_like"/>
    <property type="match status" value="1"/>
</dbReference>
<evidence type="ECO:0000259" key="8">
    <source>
        <dbReference type="Pfam" id="PF01435"/>
    </source>
</evidence>
<comment type="caution">
    <text evidence="9">The sequence shown here is derived from an EMBL/GenBank/DDBJ whole genome shotgun (WGS) entry which is preliminary data.</text>
</comment>
<dbReference type="Pfam" id="PF01435">
    <property type="entry name" value="Peptidase_M48"/>
    <property type="match status" value="1"/>
</dbReference>
<keyword evidence="7" id="KW-0472">Membrane</keyword>
<keyword evidence="7" id="KW-0812">Transmembrane</keyword>
<dbReference type="GO" id="GO:0006508">
    <property type="term" value="P:proteolysis"/>
    <property type="evidence" value="ECO:0007669"/>
    <property type="project" value="UniProtKB-KW"/>
</dbReference>
<evidence type="ECO:0000256" key="6">
    <source>
        <dbReference type="RuleBase" id="RU003983"/>
    </source>
</evidence>
<evidence type="ECO:0000256" key="3">
    <source>
        <dbReference type="ARBA" id="ARBA00022801"/>
    </source>
</evidence>
<gene>
    <name evidence="9" type="ORF">Aru02nite_09910</name>
</gene>
<dbReference type="GO" id="GO:0004222">
    <property type="term" value="F:metalloendopeptidase activity"/>
    <property type="evidence" value="ECO:0007669"/>
    <property type="project" value="InterPro"/>
</dbReference>
<accession>A0A8J3NAZ8</accession>
<dbReference type="InterPro" id="IPR001915">
    <property type="entry name" value="Peptidase_M48"/>
</dbReference>
<evidence type="ECO:0000313" key="10">
    <source>
        <dbReference type="Proteomes" id="UP000612808"/>
    </source>
</evidence>
<keyword evidence="10" id="KW-1185">Reference proteome</keyword>